<evidence type="ECO:0000313" key="3">
    <source>
        <dbReference type="EMBL" id="REF99141.1"/>
    </source>
</evidence>
<dbReference type="InterPro" id="IPR013094">
    <property type="entry name" value="AB_hydrolase_3"/>
</dbReference>
<gene>
    <name evidence="3" type="ORF">DFJ67_5168</name>
</gene>
<dbReference type="PANTHER" id="PTHR48081">
    <property type="entry name" value="AB HYDROLASE SUPERFAMILY PROTEIN C4A8.06C"/>
    <property type="match status" value="1"/>
</dbReference>
<dbReference type="AlphaFoldDB" id="A0A3D9ZPE7"/>
<evidence type="ECO:0000313" key="4">
    <source>
        <dbReference type="Proteomes" id="UP000256913"/>
    </source>
</evidence>
<dbReference type="GO" id="GO:0016787">
    <property type="term" value="F:hydrolase activity"/>
    <property type="evidence" value="ECO:0007669"/>
    <property type="project" value="UniProtKB-KW"/>
</dbReference>
<accession>A0A3D9ZPE7</accession>
<keyword evidence="1" id="KW-0378">Hydrolase</keyword>
<feature type="domain" description="Alpha/beta hydrolase fold-3" evidence="2">
    <location>
        <begin position="81"/>
        <end position="287"/>
    </location>
</feature>
<evidence type="ECO:0000256" key="1">
    <source>
        <dbReference type="ARBA" id="ARBA00022801"/>
    </source>
</evidence>
<dbReference type="Gene3D" id="3.40.50.1820">
    <property type="entry name" value="alpha/beta hydrolase"/>
    <property type="match status" value="1"/>
</dbReference>
<evidence type="ECO:0000259" key="2">
    <source>
        <dbReference type="Pfam" id="PF07859"/>
    </source>
</evidence>
<keyword evidence="4" id="KW-1185">Reference proteome</keyword>
<dbReference type="PANTHER" id="PTHR48081:SF8">
    <property type="entry name" value="ALPHA_BETA HYDROLASE FOLD-3 DOMAIN-CONTAINING PROTEIN-RELATED"/>
    <property type="match status" value="1"/>
</dbReference>
<dbReference type="RefSeq" id="WP_116070348.1">
    <property type="nucleotide sequence ID" value="NZ_BONB01000050.1"/>
</dbReference>
<organism evidence="3 4">
    <name type="scientific">Asanoa ferruginea</name>
    <dbReference type="NCBI Taxonomy" id="53367"/>
    <lineage>
        <taxon>Bacteria</taxon>
        <taxon>Bacillati</taxon>
        <taxon>Actinomycetota</taxon>
        <taxon>Actinomycetes</taxon>
        <taxon>Micromonosporales</taxon>
        <taxon>Micromonosporaceae</taxon>
        <taxon>Asanoa</taxon>
    </lineage>
</organism>
<dbReference type="InterPro" id="IPR029058">
    <property type="entry name" value="AB_hydrolase_fold"/>
</dbReference>
<dbReference type="InterPro" id="IPR050300">
    <property type="entry name" value="GDXG_lipolytic_enzyme"/>
</dbReference>
<reference evidence="3 4" key="1">
    <citation type="submission" date="2018-08" db="EMBL/GenBank/DDBJ databases">
        <title>Sequencing the genomes of 1000 actinobacteria strains.</title>
        <authorList>
            <person name="Klenk H.-P."/>
        </authorList>
    </citation>
    <scope>NUCLEOTIDE SEQUENCE [LARGE SCALE GENOMIC DNA]</scope>
    <source>
        <strain evidence="3 4">DSM 44099</strain>
    </source>
</reference>
<sequence>MELDQAVRTFLSTKPDSGDPDAPIAQRRKTIHAGTDTVFGMFGRPVAAAHSERDVEIAVPGGRIRLRVYRPSGAAGRPIHVFLHGGGFWLGSVDEDVNQAMCRSRCAGVGAVVVAVDYRLAPEHLFPVPVEDCYAGLSWAVEHAAEIGGDPANVSIGGVSAGATLAAAVALLVRERRAAPLRLQLLEVPPLDLTLDGMRASGVGDDFGITVDEMALCRDLYLPAPDDARAPLASPLRAEDLAGLPSTKIMTAQFDPLRHDGERYAERLEAAGVPVSYSCYLGAVHGSLALTGTWPTARAWQEDLLQCLRDAHFPSHA</sequence>
<comment type="caution">
    <text evidence="3">The sequence shown here is derived from an EMBL/GenBank/DDBJ whole genome shotgun (WGS) entry which is preliminary data.</text>
</comment>
<dbReference type="Pfam" id="PF07859">
    <property type="entry name" value="Abhydrolase_3"/>
    <property type="match status" value="1"/>
</dbReference>
<dbReference type="OrthoDB" id="3181909at2"/>
<name>A0A3D9ZPE7_9ACTN</name>
<dbReference type="EMBL" id="QUMQ01000001">
    <property type="protein sequence ID" value="REF99141.1"/>
    <property type="molecule type" value="Genomic_DNA"/>
</dbReference>
<protein>
    <submittedName>
        <fullName evidence="3">Acetyl esterase</fullName>
    </submittedName>
</protein>
<dbReference type="SUPFAM" id="SSF53474">
    <property type="entry name" value="alpha/beta-Hydrolases"/>
    <property type="match status" value="1"/>
</dbReference>
<dbReference type="Proteomes" id="UP000256913">
    <property type="component" value="Unassembled WGS sequence"/>
</dbReference>
<proteinExistence type="predicted"/>